<dbReference type="GO" id="GO:0003677">
    <property type="term" value="F:DNA binding"/>
    <property type="evidence" value="ECO:0007669"/>
    <property type="project" value="InterPro"/>
</dbReference>
<dbReference type="InterPro" id="IPR050639">
    <property type="entry name" value="SSR_resolvase"/>
</dbReference>
<evidence type="ECO:0000256" key="1">
    <source>
        <dbReference type="SAM" id="MobiDB-lite"/>
    </source>
</evidence>
<evidence type="ECO:0000259" key="2">
    <source>
        <dbReference type="Pfam" id="PF07508"/>
    </source>
</evidence>
<dbReference type="InterPro" id="IPR025827">
    <property type="entry name" value="Zn_ribbon_recom_dom"/>
</dbReference>
<dbReference type="InterPro" id="IPR011109">
    <property type="entry name" value="DNA_bind_recombinase_dom"/>
</dbReference>
<reference evidence="4" key="1">
    <citation type="journal article" date="2014" name="Genome Announc.">
        <title>Draft Genome Sequence of Clostridium straminisolvens Strain JCM 21531T, Isolated from a Cellulose-Degrading Bacterial Community.</title>
        <authorList>
            <person name="Yuki M."/>
            <person name="Oshima K."/>
            <person name="Suda W."/>
            <person name="Sakamoto M."/>
            <person name="Kitamura K."/>
            <person name="Iida T."/>
            <person name="Hattori M."/>
            <person name="Ohkuma M."/>
        </authorList>
    </citation>
    <scope>NUCLEOTIDE SEQUENCE [LARGE SCALE GENOMIC DNA]</scope>
    <source>
        <strain evidence="4">JCM 21531</strain>
    </source>
</reference>
<comment type="caution">
    <text evidence="4">The sequence shown here is derived from an EMBL/GenBank/DDBJ whole genome shotgun (WGS) entry which is preliminary data.</text>
</comment>
<feature type="domain" description="Recombinase" evidence="2">
    <location>
        <begin position="3"/>
        <end position="69"/>
    </location>
</feature>
<protein>
    <submittedName>
        <fullName evidence="4">Site-specific recombinase</fullName>
    </submittedName>
</protein>
<dbReference type="GO" id="GO:0000150">
    <property type="term" value="F:DNA strand exchange activity"/>
    <property type="evidence" value="ECO:0007669"/>
    <property type="project" value="InterPro"/>
</dbReference>
<dbReference type="EMBL" id="BAVR01000036">
    <property type="protein sequence ID" value="GAE89374.1"/>
    <property type="molecule type" value="Genomic_DNA"/>
</dbReference>
<evidence type="ECO:0000259" key="3">
    <source>
        <dbReference type="Pfam" id="PF13408"/>
    </source>
</evidence>
<gene>
    <name evidence="4" type="ORF">JCM21531_2893</name>
</gene>
<dbReference type="Pfam" id="PF07508">
    <property type="entry name" value="Recombinase"/>
    <property type="match status" value="1"/>
</dbReference>
<accession>W4V9E9</accession>
<dbReference type="Gene3D" id="3.90.1750.20">
    <property type="entry name" value="Putative Large Serine Recombinase, Chain B, Domain 2"/>
    <property type="match status" value="1"/>
</dbReference>
<dbReference type="AlphaFoldDB" id="W4V9E9"/>
<dbReference type="STRING" id="1294263.JCM21531_2893"/>
<sequence>MGESTVLGIIKNEKYIGDLVQGKTITVDPITHRRIDNRGEADMFYLEDAHPAIIDRDTWDKAQAILKRRNEWRVKPTAKNGNKYSRKHAFSCMIKCGFCGHNLSRRSHHSGTTHQKWVWHCVSYTKKGKQYCPECKAVDEAIIEGAFVQGYNLLAGDNSDVLSEFLNRLENSLFTAGSAKRLEKITKQIKSYEARRQKLLDLLLDGTISKSDYAEKKAEIDKDLQPLYEEQKALQQTDDDEQRLKQQLTECKEALEANPILQEFDRRVFEAVIDHVVIGERHEDGTVDPRKITFVFKAGIQPPPSPPISGNKTCSLTRDNTC</sequence>
<feature type="domain" description="Recombinase zinc beta ribbon" evidence="3">
    <location>
        <begin position="90"/>
        <end position="150"/>
    </location>
</feature>
<dbReference type="PANTHER" id="PTHR30461:SF19">
    <property type="entry name" value="SITE-SPECIFIC RECOMBINASE RESOLVASE FAMILY"/>
    <property type="match status" value="1"/>
</dbReference>
<feature type="compositionally biased region" description="Polar residues" evidence="1">
    <location>
        <begin position="308"/>
        <end position="322"/>
    </location>
</feature>
<keyword evidence="5" id="KW-1185">Reference proteome</keyword>
<feature type="region of interest" description="Disordered" evidence="1">
    <location>
        <begin position="299"/>
        <end position="322"/>
    </location>
</feature>
<dbReference type="InterPro" id="IPR038109">
    <property type="entry name" value="DNA_bind_recomb_sf"/>
</dbReference>
<evidence type="ECO:0000313" key="4">
    <source>
        <dbReference type="EMBL" id="GAE89374.1"/>
    </source>
</evidence>
<dbReference type="PANTHER" id="PTHR30461">
    <property type="entry name" value="DNA-INVERTASE FROM LAMBDOID PROPHAGE"/>
    <property type="match status" value="1"/>
</dbReference>
<name>W4V9E9_9FIRM</name>
<dbReference type="Proteomes" id="UP000019109">
    <property type="component" value="Unassembled WGS sequence"/>
</dbReference>
<organism evidence="4 5">
    <name type="scientific">Acetivibrio straminisolvens JCM 21531</name>
    <dbReference type="NCBI Taxonomy" id="1294263"/>
    <lineage>
        <taxon>Bacteria</taxon>
        <taxon>Bacillati</taxon>
        <taxon>Bacillota</taxon>
        <taxon>Clostridia</taxon>
        <taxon>Eubacteriales</taxon>
        <taxon>Oscillospiraceae</taxon>
        <taxon>Acetivibrio</taxon>
    </lineage>
</organism>
<proteinExistence type="predicted"/>
<evidence type="ECO:0000313" key="5">
    <source>
        <dbReference type="Proteomes" id="UP000019109"/>
    </source>
</evidence>
<dbReference type="Pfam" id="PF13408">
    <property type="entry name" value="Zn_ribbon_recom"/>
    <property type="match status" value="1"/>
</dbReference>